<comment type="caution">
    <text evidence="1">The sequence shown here is derived from an EMBL/GenBank/DDBJ whole genome shotgun (WGS) entry which is preliminary data.</text>
</comment>
<proteinExistence type="predicted"/>
<gene>
    <name evidence="1" type="ORF">B4U80_03631</name>
</gene>
<name>A0A443RZS2_9ACAR</name>
<dbReference type="Proteomes" id="UP000288716">
    <property type="component" value="Unassembled WGS sequence"/>
</dbReference>
<evidence type="ECO:0000313" key="2">
    <source>
        <dbReference type="Proteomes" id="UP000288716"/>
    </source>
</evidence>
<dbReference type="EMBL" id="NCKV01015742">
    <property type="protein sequence ID" value="RWS20741.1"/>
    <property type="molecule type" value="Genomic_DNA"/>
</dbReference>
<dbReference type="AlphaFoldDB" id="A0A443RZS2"/>
<accession>A0A443RZS2</accession>
<reference evidence="1 2" key="1">
    <citation type="journal article" date="2018" name="Gigascience">
        <title>Genomes of trombidid mites reveal novel predicted allergens and laterally-transferred genes associated with secondary metabolism.</title>
        <authorList>
            <person name="Dong X."/>
            <person name="Chaisiri K."/>
            <person name="Xia D."/>
            <person name="Armstrong S.D."/>
            <person name="Fang Y."/>
            <person name="Donnelly M.J."/>
            <person name="Kadowaki T."/>
            <person name="McGarry J.W."/>
            <person name="Darby A.C."/>
            <person name="Makepeace B.L."/>
        </authorList>
    </citation>
    <scope>NUCLEOTIDE SEQUENCE [LARGE SCALE GENOMIC DNA]</scope>
    <source>
        <strain evidence="1">UoL-UT</strain>
    </source>
</reference>
<protein>
    <submittedName>
        <fullName evidence="1">Uncharacterized protein</fullName>
    </submittedName>
</protein>
<organism evidence="1 2">
    <name type="scientific">Leptotrombidium deliense</name>
    <dbReference type="NCBI Taxonomy" id="299467"/>
    <lineage>
        <taxon>Eukaryota</taxon>
        <taxon>Metazoa</taxon>
        <taxon>Ecdysozoa</taxon>
        <taxon>Arthropoda</taxon>
        <taxon>Chelicerata</taxon>
        <taxon>Arachnida</taxon>
        <taxon>Acari</taxon>
        <taxon>Acariformes</taxon>
        <taxon>Trombidiformes</taxon>
        <taxon>Prostigmata</taxon>
        <taxon>Anystina</taxon>
        <taxon>Parasitengona</taxon>
        <taxon>Trombiculoidea</taxon>
        <taxon>Trombiculidae</taxon>
        <taxon>Leptotrombidium</taxon>
    </lineage>
</organism>
<sequence length="88" mass="10295">MKVTAITAMHYKVHYKVFSTSEVTRSRMKSRFWVQNEVAFAEKVFVTENRNIVVFPRLVDAMFGERIVAVNVPVYFNIFGNTYLLLPM</sequence>
<dbReference type="VEuPathDB" id="VectorBase:LDEU011299"/>
<evidence type="ECO:0000313" key="1">
    <source>
        <dbReference type="EMBL" id="RWS20741.1"/>
    </source>
</evidence>
<keyword evidence="2" id="KW-1185">Reference proteome</keyword>